<dbReference type="SUPFAM" id="SSF47336">
    <property type="entry name" value="ACP-like"/>
    <property type="match status" value="1"/>
</dbReference>
<dbReference type="PROSITE" id="PS50075">
    <property type="entry name" value="CARRIER"/>
    <property type="match status" value="1"/>
</dbReference>
<proteinExistence type="predicted"/>
<accession>A0ABX2FIV4</accession>
<evidence type="ECO:0000313" key="2">
    <source>
        <dbReference type="EMBL" id="NRN71348.1"/>
    </source>
</evidence>
<organism evidence="2 3">
    <name type="scientific">Kibdelosporangium persicum</name>
    <dbReference type="NCBI Taxonomy" id="2698649"/>
    <lineage>
        <taxon>Bacteria</taxon>
        <taxon>Bacillati</taxon>
        <taxon>Actinomycetota</taxon>
        <taxon>Actinomycetes</taxon>
        <taxon>Pseudonocardiales</taxon>
        <taxon>Pseudonocardiaceae</taxon>
        <taxon>Kibdelosporangium</taxon>
    </lineage>
</organism>
<dbReference type="RefSeq" id="WP_173142544.1">
    <property type="nucleotide sequence ID" value="NZ_CBCSGW010000087.1"/>
</dbReference>
<dbReference type="EMBL" id="JAAATY010000061">
    <property type="protein sequence ID" value="NRN71348.1"/>
    <property type="molecule type" value="Genomic_DNA"/>
</dbReference>
<dbReference type="InterPro" id="IPR009081">
    <property type="entry name" value="PP-bd_ACP"/>
</dbReference>
<keyword evidence="3" id="KW-1185">Reference proteome</keyword>
<protein>
    <submittedName>
        <fullName evidence="2">D-alanine--poly(Phosphoribitol) ligase subunit 2</fullName>
    </submittedName>
</protein>
<dbReference type="Pfam" id="PF00550">
    <property type="entry name" value="PP-binding"/>
    <property type="match status" value="1"/>
</dbReference>
<dbReference type="Gene3D" id="1.10.1200.10">
    <property type="entry name" value="ACP-like"/>
    <property type="match status" value="1"/>
</dbReference>
<sequence length="94" mass="9980">MTTSTDRSAEPGSAAGAEASLLGFLASRTKKDWDADTDLFASGGLSSLFAMELVVYLEETFDIEIAGADLRLDNFRTVTRMVSLVRRLAGSGSA</sequence>
<keyword evidence="2" id="KW-0436">Ligase</keyword>
<evidence type="ECO:0000313" key="3">
    <source>
        <dbReference type="Proteomes" id="UP000763557"/>
    </source>
</evidence>
<dbReference type="Proteomes" id="UP000763557">
    <property type="component" value="Unassembled WGS sequence"/>
</dbReference>
<gene>
    <name evidence="2" type="ORF">GC106_86280</name>
</gene>
<reference evidence="2 3" key="1">
    <citation type="submission" date="2020-01" db="EMBL/GenBank/DDBJ databases">
        <title>Kibdelosporangium persica a novel Actinomycetes from a hot desert in Iran.</title>
        <authorList>
            <person name="Safaei N."/>
            <person name="Zaburannyi N."/>
            <person name="Mueller R."/>
            <person name="Wink J."/>
        </authorList>
    </citation>
    <scope>NUCLEOTIDE SEQUENCE [LARGE SCALE GENOMIC DNA]</scope>
    <source>
        <strain evidence="2 3">4NS15</strain>
    </source>
</reference>
<dbReference type="InterPro" id="IPR036736">
    <property type="entry name" value="ACP-like_sf"/>
</dbReference>
<name>A0ABX2FIV4_9PSEU</name>
<dbReference type="GO" id="GO:0016874">
    <property type="term" value="F:ligase activity"/>
    <property type="evidence" value="ECO:0007669"/>
    <property type="project" value="UniProtKB-KW"/>
</dbReference>
<comment type="caution">
    <text evidence="2">The sequence shown here is derived from an EMBL/GenBank/DDBJ whole genome shotgun (WGS) entry which is preliminary data.</text>
</comment>
<feature type="domain" description="Carrier" evidence="1">
    <location>
        <begin position="8"/>
        <end position="89"/>
    </location>
</feature>
<evidence type="ECO:0000259" key="1">
    <source>
        <dbReference type="PROSITE" id="PS50075"/>
    </source>
</evidence>